<dbReference type="eggNOG" id="COG4842">
    <property type="taxonomic scope" value="Bacteria"/>
</dbReference>
<dbReference type="EMBL" id="ASRX01000086">
    <property type="protein sequence ID" value="EYF01219.1"/>
    <property type="molecule type" value="Genomic_DNA"/>
</dbReference>
<dbReference type="CDD" id="cd14738">
    <property type="entry name" value="PAAR_2"/>
    <property type="match status" value="1"/>
</dbReference>
<dbReference type="AlphaFoldDB" id="A0A017SW74"/>
<dbReference type="Pfam" id="PF05488">
    <property type="entry name" value="PAAR_motif"/>
    <property type="match status" value="1"/>
</dbReference>
<evidence type="ECO:0008006" key="4">
    <source>
        <dbReference type="Google" id="ProtNLM"/>
    </source>
</evidence>
<dbReference type="Gene3D" id="2.60.200.60">
    <property type="match status" value="2"/>
</dbReference>
<dbReference type="STRING" id="1192034.CAP_8560"/>
<proteinExistence type="predicted"/>
<gene>
    <name evidence="2" type="ORF">CAP_8560</name>
</gene>
<protein>
    <recommendedName>
        <fullName evidence="4">Zn-binding Pro-Ala-Ala-Arg (PAAR) domain-containing protein, incolved in TypeVI secretion</fullName>
    </recommendedName>
</protein>
<evidence type="ECO:0000256" key="1">
    <source>
        <dbReference type="SAM" id="MobiDB-lite"/>
    </source>
</evidence>
<name>A0A017SW74_9BACT</name>
<feature type="compositionally biased region" description="Basic and acidic residues" evidence="1">
    <location>
        <begin position="342"/>
        <end position="358"/>
    </location>
</feature>
<feature type="region of interest" description="Disordered" evidence="1">
    <location>
        <begin position="339"/>
        <end position="372"/>
    </location>
</feature>
<reference evidence="2 3" key="1">
    <citation type="submission" date="2013-05" db="EMBL/GenBank/DDBJ databases">
        <title>Genome assembly of Chondromyces apiculatus DSM 436.</title>
        <authorList>
            <person name="Sharma G."/>
            <person name="Khatri I."/>
            <person name="Kaur C."/>
            <person name="Mayilraj S."/>
            <person name="Subramanian S."/>
        </authorList>
    </citation>
    <scope>NUCLEOTIDE SEQUENCE [LARGE SCALE GENOMIC DNA]</scope>
    <source>
        <strain evidence="2 3">DSM 436</strain>
    </source>
</reference>
<dbReference type="eggNOG" id="COG4104">
    <property type="taxonomic scope" value="Bacteria"/>
</dbReference>
<keyword evidence="3" id="KW-1185">Reference proteome</keyword>
<accession>A0A017SW74</accession>
<organism evidence="2 3">
    <name type="scientific">Chondromyces apiculatus DSM 436</name>
    <dbReference type="NCBI Taxonomy" id="1192034"/>
    <lineage>
        <taxon>Bacteria</taxon>
        <taxon>Pseudomonadati</taxon>
        <taxon>Myxococcota</taxon>
        <taxon>Polyangia</taxon>
        <taxon>Polyangiales</taxon>
        <taxon>Polyangiaceae</taxon>
        <taxon>Chondromyces</taxon>
    </lineage>
</organism>
<dbReference type="Proteomes" id="UP000019678">
    <property type="component" value="Unassembled WGS sequence"/>
</dbReference>
<evidence type="ECO:0000313" key="3">
    <source>
        <dbReference type="Proteomes" id="UP000019678"/>
    </source>
</evidence>
<comment type="caution">
    <text evidence="2">The sequence shown here is derived from an EMBL/GenBank/DDBJ whole genome shotgun (WGS) entry which is preliminary data.</text>
</comment>
<dbReference type="OrthoDB" id="5491399at2"/>
<sequence length="372" mass="40675">MTELAARVGDPHVCPAHVGGPILPPGCPTVVIGNLPAARVDDQCECQGAVDVIATGAGTVLIGGKPAARMGDTTEHAGVIVFGFPTVLIGSGGDPVDDLFKDPYLKSLIGMKFEGENDPELRKAMETLARHRDDPDHPEVAEALAKIAELRKRPLSELQQEWKRTLDLEAEQRRRIAEKGLDPIEELNEKNRDFMGTTSQLRYGKVVGDALGVDPVFGAYLNPTGGLVGPGNKAVDCNDSALGYHGAVHDAAGYLYNYQQRGPGYNYLRRENRDTSDPLSGQRSGIEYWRGQLPDRTLKQKVVDRLGNRVMDGVVPIWDNGGSTVWEKGNKAYERISGGYKDAQETEREARERVRDASSDAWKWLTGESEEP</sequence>
<dbReference type="InterPro" id="IPR008727">
    <property type="entry name" value="PAAR_motif"/>
</dbReference>
<evidence type="ECO:0000313" key="2">
    <source>
        <dbReference type="EMBL" id="EYF01219.1"/>
    </source>
</evidence>